<keyword evidence="1" id="KW-0732">Signal</keyword>
<feature type="signal peptide" evidence="1">
    <location>
        <begin position="1"/>
        <end position="20"/>
    </location>
</feature>
<dbReference type="InterPro" id="IPR001148">
    <property type="entry name" value="CA_dom"/>
</dbReference>
<evidence type="ECO:0000256" key="1">
    <source>
        <dbReference type="SAM" id="SignalP"/>
    </source>
</evidence>
<dbReference type="Gene3D" id="3.10.200.10">
    <property type="entry name" value="Alpha carbonic anhydrase"/>
    <property type="match status" value="1"/>
</dbReference>
<evidence type="ECO:0000313" key="4">
    <source>
        <dbReference type="Proteomes" id="UP000030752"/>
    </source>
</evidence>
<protein>
    <recommendedName>
        <fullName evidence="2">Alpha-carbonic anhydrase domain-containing protein</fullName>
    </recommendedName>
</protein>
<dbReference type="VEuPathDB" id="FungiDB:HMPREF1541_04579"/>
<dbReference type="PANTHER" id="PTHR18952">
    <property type="entry name" value="CARBONIC ANHYDRASE"/>
    <property type="match status" value="1"/>
</dbReference>
<gene>
    <name evidence="3" type="ORF">HMPREF1541_04579</name>
</gene>
<dbReference type="InterPro" id="IPR036398">
    <property type="entry name" value="CA_dom_sf"/>
</dbReference>
<dbReference type="STRING" id="1220924.W2RWZ2"/>
<dbReference type="AlphaFoldDB" id="W2RWZ2"/>
<dbReference type="SMART" id="SM01057">
    <property type="entry name" value="Carb_anhydrase"/>
    <property type="match status" value="1"/>
</dbReference>
<sequence>MAVSLLSMAILAIAVTPISACNFHTRRSRSFSNPHTGTVYKRAEEAIDFEYVNSFDWHTIKEEYQLCHSGTSQSPINVLSSQGLATTHPPSFAGYAAHGPTTGTFNNWGFGPAYTIDHEEGADFSTLPALSFDNQTVFLTGWHIHFPSEHLVDGVRSRAEMHLVHTNAAGDAAAVVGVRIEPSTTTSSAFFDQLPTLIHFNDTAETAGVHMDHMLAIEEVGQVQEYWTYAGSLTTPPCSEGLRWFLPQRTLKVSTEQMVAMLEVSRFSHRIEQVVWNQAINV</sequence>
<proteinExistence type="predicted"/>
<dbReference type="GeneID" id="19971918"/>
<evidence type="ECO:0000259" key="2">
    <source>
        <dbReference type="PROSITE" id="PS51144"/>
    </source>
</evidence>
<dbReference type="InParanoid" id="W2RWZ2"/>
<accession>W2RWZ2</accession>
<feature type="chain" id="PRO_5004824120" description="Alpha-carbonic anhydrase domain-containing protein" evidence="1">
    <location>
        <begin position="21"/>
        <end position="282"/>
    </location>
</feature>
<dbReference type="PROSITE" id="PS51144">
    <property type="entry name" value="ALPHA_CA_2"/>
    <property type="match status" value="1"/>
</dbReference>
<dbReference type="SUPFAM" id="SSF51069">
    <property type="entry name" value="Carbonic anhydrase"/>
    <property type="match status" value="1"/>
</dbReference>
<dbReference type="CDD" id="cd03124">
    <property type="entry name" value="alpha_CA_prokaryotic_like"/>
    <property type="match status" value="1"/>
</dbReference>
<reference evidence="3 4" key="1">
    <citation type="submission" date="2013-03" db="EMBL/GenBank/DDBJ databases">
        <title>The Genome Sequence of Phialophora europaea CBS 101466.</title>
        <authorList>
            <consortium name="The Broad Institute Genomics Platform"/>
            <person name="Cuomo C."/>
            <person name="de Hoog S."/>
            <person name="Gorbushina A."/>
            <person name="Walker B."/>
            <person name="Young S.K."/>
            <person name="Zeng Q."/>
            <person name="Gargeya S."/>
            <person name="Fitzgerald M."/>
            <person name="Haas B."/>
            <person name="Abouelleil A."/>
            <person name="Allen A.W."/>
            <person name="Alvarado L."/>
            <person name="Arachchi H.M."/>
            <person name="Berlin A.M."/>
            <person name="Chapman S.B."/>
            <person name="Gainer-Dewar J."/>
            <person name="Goldberg J."/>
            <person name="Griggs A."/>
            <person name="Gujja S."/>
            <person name="Hansen M."/>
            <person name="Howarth C."/>
            <person name="Imamovic A."/>
            <person name="Ireland A."/>
            <person name="Larimer J."/>
            <person name="McCowan C."/>
            <person name="Murphy C."/>
            <person name="Pearson M."/>
            <person name="Poon T.W."/>
            <person name="Priest M."/>
            <person name="Roberts A."/>
            <person name="Saif S."/>
            <person name="Shea T."/>
            <person name="Sisk P."/>
            <person name="Sykes S."/>
            <person name="Wortman J."/>
            <person name="Nusbaum C."/>
            <person name="Birren B."/>
        </authorList>
    </citation>
    <scope>NUCLEOTIDE SEQUENCE [LARGE SCALE GENOMIC DNA]</scope>
    <source>
        <strain evidence="3 4">CBS 101466</strain>
    </source>
</reference>
<dbReference type="Proteomes" id="UP000030752">
    <property type="component" value="Unassembled WGS sequence"/>
</dbReference>
<dbReference type="EMBL" id="KB822720">
    <property type="protein sequence ID" value="ETN40303.1"/>
    <property type="molecule type" value="Genomic_DNA"/>
</dbReference>
<dbReference type="GO" id="GO:0008270">
    <property type="term" value="F:zinc ion binding"/>
    <property type="evidence" value="ECO:0007669"/>
    <property type="project" value="InterPro"/>
</dbReference>
<feature type="domain" description="Alpha-carbonic anhydrase" evidence="2">
    <location>
        <begin position="47"/>
        <end position="282"/>
    </location>
</feature>
<organism evidence="3 4">
    <name type="scientific">Cyphellophora europaea (strain CBS 101466)</name>
    <name type="common">Phialophora europaea</name>
    <dbReference type="NCBI Taxonomy" id="1220924"/>
    <lineage>
        <taxon>Eukaryota</taxon>
        <taxon>Fungi</taxon>
        <taxon>Dikarya</taxon>
        <taxon>Ascomycota</taxon>
        <taxon>Pezizomycotina</taxon>
        <taxon>Eurotiomycetes</taxon>
        <taxon>Chaetothyriomycetidae</taxon>
        <taxon>Chaetothyriales</taxon>
        <taxon>Cyphellophoraceae</taxon>
        <taxon>Cyphellophora</taxon>
    </lineage>
</organism>
<name>W2RWZ2_CYPE1</name>
<dbReference type="InterPro" id="IPR041891">
    <property type="entry name" value="Alpha_CA_prokaryot-like"/>
</dbReference>
<dbReference type="HOGENOM" id="CLU_039326_4_0_1"/>
<dbReference type="InterPro" id="IPR023561">
    <property type="entry name" value="Carbonic_anhydrase_a-class"/>
</dbReference>
<dbReference type="GO" id="GO:0004089">
    <property type="term" value="F:carbonate dehydratase activity"/>
    <property type="evidence" value="ECO:0007669"/>
    <property type="project" value="InterPro"/>
</dbReference>
<keyword evidence="4" id="KW-1185">Reference proteome</keyword>
<evidence type="ECO:0000313" key="3">
    <source>
        <dbReference type="EMBL" id="ETN40303.1"/>
    </source>
</evidence>
<dbReference type="Pfam" id="PF00194">
    <property type="entry name" value="Carb_anhydrase"/>
    <property type="match status" value="1"/>
</dbReference>
<dbReference type="OrthoDB" id="429145at2759"/>
<dbReference type="PANTHER" id="PTHR18952:SF274">
    <property type="entry name" value="ALPHA-CARBONIC ANHYDRASE DOMAIN-CONTAINING PROTEIN"/>
    <property type="match status" value="1"/>
</dbReference>
<dbReference type="RefSeq" id="XP_008717146.1">
    <property type="nucleotide sequence ID" value="XM_008718924.1"/>
</dbReference>
<dbReference type="eggNOG" id="KOG0382">
    <property type="taxonomic scope" value="Eukaryota"/>
</dbReference>